<dbReference type="EMBL" id="BSBI01000002">
    <property type="protein sequence ID" value="GLF93833.1"/>
    <property type="molecule type" value="Genomic_DNA"/>
</dbReference>
<evidence type="ECO:0000313" key="1">
    <source>
        <dbReference type="EMBL" id="GLF93833.1"/>
    </source>
</evidence>
<dbReference type="RefSeq" id="WP_323445916.1">
    <property type="nucleotide sequence ID" value="NZ_BSBI01000002.1"/>
</dbReference>
<proteinExistence type="predicted"/>
<organism evidence="1 2">
    <name type="scientific">Streptomyces yaizuensis</name>
    <dbReference type="NCBI Taxonomy" id="2989713"/>
    <lineage>
        <taxon>Bacteria</taxon>
        <taxon>Bacillati</taxon>
        <taxon>Actinomycetota</taxon>
        <taxon>Actinomycetes</taxon>
        <taxon>Kitasatosporales</taxon>
        <taxon>Streptomycetaceae</taxon>
        <taxon>Streptomyces</taxon>
    </lineage>
</organism>
<dbReference type="InterPro" id="IPR019239">
    <property type="entry name" value="VapB_antitoxin"/>
</dbReference>
<gene>
    <name evidence="1" type="ORF">SYYSPA8_06070</name>
</gene>
<reference evidence="1 2" key="1">
    <citation type="submission" date="2022-10" db="EMBL/GenBank/DDBJ databases">
        <title>Draft genome sequence of Streptomyces sp. YSPA8.</title>
        <authorList>
            <person name="Moriuchi R."/>
            <person name="Dohra H."/>
            <person name="Yamamura H."/>
            <person name="Kodani S."/>
        </authorList>
    </citation>
    <scope>NUCLEOTIDE SEQUENCE [LARGE SCALE GENOMIC DNA]</scope>
    <source>
        <strain evidence="1 2">YSPA8</strain>
    </source>
</reference>
<accession>A0ABQ5NUK8</accession>
<sequence length="79" mass="8296">MSRTVIDLDDELLAAVARTLGTSTKTETVNTALRDHVAPSGRLEAARKLAARGARGEFDAAAAAHQAARRARRAGAGRE</sequence>
<evidence type="ECO:0000313" key="2">
    <source>
        <dbReference type="Proteomes" id="UP001291653"/>
    </source>
</evidence>
<dbReference type="Pfam" id="PF09957">
    <property type="entry name" value="VapB_antitoxin"/>
    <property type="match status" value="1"/>
</dbReference>
<keyword evidence="2" id="KW-1185">Reference proteome</keyword>
<comment type="caution">
    <text evidence="1">The sequence shown here is derived from an EMBL/GenBank/DDBJ whole genome shotgun (WGS) entry which is preliminary data.</text>
</comment>
<name>A0ABQ5NUK8_9ACTN</name>
<protein>
    <submittedName>
        <fullName evidence="1">Type II toxin-antitoxin system VapB family antitoxin</fullName>
    </submittedName>
</protein>
<dbReference type="Proteomes" id="UP001291653">
    <property type="component" value="Unassembled WGS sequence"/>
</dbReference>